<dbReference type="AlphaFoldDB" id="A0A1I8EI77"/>
<keyword evidence="1" id="KW-0175">Coiled coil</keyword>
<evidence type="ECO:0008006" key="3">
    <source>
        <dbReference type="Google" id="ProtNLM"/>
    </source>
</evidence>
<organism evidence="2">
    <name type="scientific">Wuchereria bancrofti</name>
    <dbReference type="NCBI Taxonomy" id="6293"/>
    <lineage>
        <taxon>Eukaryota</taxon>
        <taxon>Metazoa</taxon>
        <taxon>Ecdysozoa</taxon>
        <taxon>Nematoda</taxon>
        <taxon>Chromadorea</taxon>
        <taxon>Rhabditida</taxon>
        <taxon>Spirurina</taxon>
        <taxon>Spiruromorpha</taxon>
        <taxon>Filarioidea</taxon>
        <taxon>Onchocercidae</taxon>
        <taxon>Wuchereria</taxon>
    </lineage>
</organism>
<proteinExistence type="predicted"/>
<feature type="coiled-coil region" evidence="1">
    <location>
        <begin position="141"/>
        <end position="177"/>
    </location>
</feature>
<dbReference type="WBParaSite" id="maker-PairedContig_2166-snap-gene-0.13-mRNA-1">
    <property type="protein sequence ID" value="maker-PairedContig_2166-snap-gene-0.13-mRNA-1"/>
    <property type="gene ID" value="maker-PairedContig_2166-snap-gene-0.13"/>
</dbReference>
<evidence type="ECO:0000313" key="2">
    <source>
        <dbReference type="WBParaSite" id="maker-PairedContig_2166-snap-gene-0.13-mRNA-1"/>
    </source>
</evidence>
<protein>
    <recommendedName>
        <fullName evidence="3">ALMS motif domain-containing protein</fullName>
    </recommendedName>
</protein>
<name>A0A1I8EI77_WUCBA</name>
<reference evidence="2" key="1">
    <citation type="submission" date="2016-11" db="UniProtKB">
        <authorList>
            <consortium name="WormBaseParasite"/>
        </authorList>
    </citation>
    <scope>IDENTIFICATION</scope>
    <source>
        <strain evidence="2">pt0022</strain>
    </source>
</reference>
<sequence length="190" mass="22661">MLLEQMRHRIFTSPSLPAAICYPDLKFFQRMGRCNDASRNSSQLAILTPNQRENIIRMERERRRLIRHQVRQLSAENAAKIREKVKIAKQKEMEELKKRIMDAVVQRNHLTPSDVLSPIHIGSSELPIETPHRSRRPQMTSEQLGRAIIRHREALDRLRQENERKQLRRELILERRRKAREIANIRSREI</sequence>
<accession>A0A1I8EI77</accession>
<evidence type="ECO:0000256" key="1">
    <source>
        <dbReference type="SAM" id="Coils"/>
    </source>
</evidence>